<gene>
    <name evidence="2" type="ORF">CMUS01_16290</name>
</gene>
<dbReference type="Proteomes" id="UP000639643">
    <property type="component" value="Unassembled WGS sequence"/>
</dbReference>
<keyword evidence="3" id="KW-1185">Reference proteome</keyword>
<reference evidence="2" key="1">
    <citation type="journal article" date="2020" name="Phytopathology">
        <title>Genome Sequence Resources of Colletotrichum truncatum, C. plurivorum, C. musicola, and C. sojae: Four Species Pathogenic to Soybean (Glycine max).</title>
        <authorList>
            <person name="Rogerio F."/>
            <person name="Boufleur T.R."/>
            <person name="Ciampi-Guillardi M."/>
            <person name="Sukno S.A."/>
            <person name="Thon M.R."/>
            <person name="Massola Junior N.S."/>
            <person name="Baroncelli R."/>
        </authorList>
    </citation>
    <scope>NUCLEOTIDE SEQUENCE</scope>
    <source>
        <strain evidence="2">LFN0074</strain>
    </source>
</reference>
<feature type="compositionally biased region" description="Acidic residues" evidence="1">
    <location>
        <begin position="447"/>
        <end position="465"/>
    </location>
</feature>
<evidence type="ECO:0000313" key="2">
    <source>
        <dbReference type="EMBL" id="KAF6790036.1"/>
    </source>
</evidence>
<proteinExistence type="predicted"/>
<accession>A0A8H6IQ61</accession>
<sequence>MTGPRILTPAEQQRLDALQLCLDDAEPVLICRPCGYALKPFGERVGRHLAEKHDVPKPKRRGLNGLIKSIGLADPNDVPLRPDGLPPHEALLTVRGYACRHCNYRTVSLDLVGRHVSSVHGFKQNRKAHGWQRDHVLEGVSLQSWSQNGSRGYWIALPPTPTSPSHWVDSLPSHEASTGQRALLAAAHDAERARLASRLPAAATDEGRVDPALQTNWMRRTGWAGTFEGARRDILATMTQLPASRNSSAPLSTGLHLGLDGEGDPLISPPEDEARLRCIVSAVDGLLDRCEDTIRHTDVSIRCWLRSSEPQRPYKAPFELVSRPSTTYRYRRYIKKLLCFCFRLWRLPLGPRLSQCRRTLTVTQSRAFQALWSDSVWTAVPLHNTSPDNRSSPESPVCVESTSTDGDGRRTIQTRSATRPRATRVTMPHTPSLADKAQRASSPESTSESEIDTEDDEEDMSDMESEEGRPRSDDLEEPWDSVHLPTPLFFHSPCLYGFIGQETADTTSVMAIEDLVLRLLFFLVTEEFEYGQSNTTLLVFFSGIIGFTPDGTGFQRPMNYTAALSALIYCARLVVMEALLPRTSHDYVGYPARPRHSQLAKLNAVRREKMCLGSQAPLGELLSLRDYGRALARADGPRFRWNWSDDGQALHWDDGHLSLCQFRSISHNMLEQTTSAVDKLMYGWEPVFTPARLRDRMANTSPGYSFISEPANGLHEAYLGLSQRASLAGLDGLLSTDGWIRPRVRRYLDDCESLLSKLLLLIYLTGGQAARVTELTSIEYQNGASTQRGVHVHSGALVIVTRHHKIRKSTNKEFHVARYLPDTVGKLLYIYLVYIRPFSSMLRRVCFQAAEDESSLLFASHSSSNSPWPTTKLSRELSRATTNLLALAINTRTYRQVSIAITERVIKHISSPFNMYDDKSANAPIQSAFAWQSGHRPLQRASTYGLDGAYPDSLQPALLEKYRWVSREWHRFLQLEPSV</sequence>
<protein>
    <submittedName>
        <fullName evidence="2">Uncharacterized protein</fullName>
    </submittedName>
</protein>
<comment type="caution">
    <text evidence="2">The sequence shown here is derived from an EMBL/GenBank/DDBJ whole genome shotgun (WGS) entry which is preliminary data.</text>
</comment>
<feature type="region of interest" description="Disordered" evidence="1">
    <location>
        <begin position="384"/>
        <end position="478"/>
    </location>
</feature>
<organism evidence="2 3">
    <name type="scientific">Colletotrichum musicola</name>
    <dbReference type="NCBI Taxonomy" id="2175873"/>
    <lineage>
        <taxon>Eukaryota</taxon>
        <taxon>Fungi</taxon>
        <taxon>Dikarya</taxon>
        <taxon>Ascomycota</taxon>
        <taxon>Pezizomycotina</taxon>
        <taxon>Sordariomycetes</taxon>
        <taxon>Hypocreomycetidae</taxon>
        <taxon>Glomerellales</taxon>
        <taxon>Glomerellaceae</taxon>
        <taxon>Colletotrichum</taxon>
        <taxon>Colletotrichum orchidearum species complex</taxon>
    </lineage>
</organism>
<feature type="compositionally biased region" description="Polar residues" evidence="1">
    <location>
        <begin position="384"/>
        <end position="417"/>
    </location>
</feature>
<dbReference type="EMBL" id="WIGM01001741">
    <property type="protein sequence ID" value="KAF6790036.1"/>
    <property type="molecule type" value="Genomic_DNA"/>
</dbReference>
<dbReference type="Pfam" id="PF12013">
    <property type="entry name" value="OrsD"/>
    <property type="match status" value="1"/>
</dbReference>
<evidence type="ECO:0000313" key="3">
    <source>
        <dbReference type="Proteomes" id="UP000639643"/>
    </source>
</evidence>
<dbReference type="OrthoDB" id="4845846at2759"/>
<feature type="non-terminal residue" evidence="2">
    <location>
        <position position="1"/>
    </location>
</feature>
<name>A0A8H6IQ61_9PEZI</name>
<dbReference type="AlphaFoldDB" id="A0A8H6IQ61"/>
<evidence type="ECO:0000256" key="1">
    <source>
        <dbReference type="SAM" id="MobiDB-lite"/>
    </source>
</evidence>
<dbReference type="InterPro" id="IPR022698">
    <property type="entry name" value="OrsD"/>
</dbReference>